<proteinExistence type="predicted"/>
<dbReference type="Gene3D" id="1.10.10.10">
    <property type="entry name" value="Winged helix-like DNA-binding domain superfamily/Winged helix DNA-binding domain"/>
    <property type="match status" value="1"/>
</dbReference>
<dbReference type="Gene3D" id="1.20.120.530">
    <property type="entry name" value="GntR ligand-binding domain-like"/>
    <property type="match status" value="1"/>
</dbReference>
<dbReference type="PRINTS" id="PR00035">
    <property type="entry name" value="HTHGNTR"/>
</dbReference>
<dbReference type="InterPro" id="IPR008920">
    <property type="entry name" value="TF_FadR/GntR_C"/>
</dbReference>
<evidence type="ECO:0000313" key="6">
    <source>
        <dbReference type="Proteomes" id="UP000636793"/>
    </source>
</evidence>
<keyword evidence="1" id="KW-0805">Transcription regulation</keyword>
<feature type="domain" description="HTH gntR-type" evidence="4">
    <location>
        <begin position="1"/>
        <end position="68"/>
    </location>
</feature>
<reference evidence="5" key="1">
    <citation type="journal article" date="2014" name="Int. J. Syst. Evol. Microbiol.">
        <title>Complete genome sequence of Corynebacterium casei LMG S-19264T (=DSM 44701T), isolated from a smear-ripened cheese.</title>
        <authorList>
            <consortium name="US DOE Joint Genome Institute (JGI-PGF)"/>
            <person name="Walter F."/>
            <person name="Albersmeier A."/>
            <person name="Kalinowski J."/>
            <person name="Ruckert C."/>
        </authorList>
    </citation>
    <scope>NUCLEOTIDE SEQUENCE</scope>
    <source>
        <strain evidence="5">CGMCC 1.15085</strain>
    </source>
</reference>
<sequence>MSASDKAYEFVKQGILSGALAPSTFLTEGQLADEVGVSRTPVREALLRLQAEGMVELFPKKGALVVAATPREARETFEARGLIEEWAAGQVWPRRADTVPTLHEKLDQMCAALKADDIGAFSVADRAFHEVIVEAAGNSVIARQYRHLRDRQIVIVAGSMRADKSRMASSVKQHKELVQLLETGTRAAFVRACREHVAHATSLVTSR</sequence>
<evidence type="ECO:0000256" key="2">
    <source>
        <dbReference type="ARBA" id="ARBA00023125"/>
    </source>
</evidence>
<dbReference type="InterPro" id="IPR011711">
    <property type="entry name" value="GntR_C"/>
</dbReference>
<accession>A0A916T290</accession>
<dbReference type="AlphaFoldDB" id="A0A916T290"/>
<dbReference type="PROSITE" id="PS50949">
    <property type="entry name" value="HTH_GNTR"/>
    <property type="match status" value="1"/>
</dbReference>
<evidence type="ECO:0000256" key="3">
    <source>
        <dbReference type="ARBA" id="ARBA00023163"/>
    </source>
</evidence>
<dbReference type="InterPro" id="IPR000524">
    <property type="entry name" value="Tscrpt_reg_HTH_GntR"/>
</dbReference>
<dbReference type="Pfam" id="PF07729">
    <property type="entry name" value="FCD"/>
    <property type="match status" value="1"/>
</dbReference>
<dbReference type="GO" id="GO:0003700">
    <property type="term" value="F:DNA-binding transcription factor activity"/>
    <property type="evidence" value="ECO:0007669"/>
    <property type="project" value="InterPro"/>
</dbReference>
<name>A0A916T290_9MICO</name>
<dbReference type="EMBL" id="BMHI01000002">
    <property type="protein sequence ID" value="GGB27036.1"/>
    <property type="molecule type" value="Genomic_DNA"/>
</dbReference>
<comment type="caution">
    <text evidence="5">The sequence shown here is derived from an EMBL/GenBank/DDBJ whole genome shotgun (WGS) entry which is preliminary data.</text>
</comment>
<dbReference type="InterPro" id="IPR036388">
    <property type="entry name" value="WH-like_DNA-bd_sf"/>
</dbReference>
<reference evidence="5" key="2">
    <citation type="submission" date="2020-09" db="EMBL/GenBank/DDBJ databases">
        <authorList>
            <person name="Sun Q."/>
            <person name="Zhou Y."/>
        </authorList>
    </citation>
    <scope>NUCLEOTIDE SEQUENCE</scope>
    <source>
        <strain evidence="5">CGMCC 1.15085</strain>
    </source>
</reference>
<evidence type="ECO:0000313" key="5">
    <source>
        <dbReference type="EMBL" id="GGB27036.1"/>
    </source>
</evidence>
<organism evidence="5 6">
    <name type="scientific">Flexivirga endophytica</name>
    <dbReference type="NCBI Taxonomy" id="1849103"/>
    <lineage>
        <taxon>Bacteria</taxon>
        <taxon>Bacillati</taxon>
        <taxon>Actinomycetota</taxon>
        <taxon>Actinomycetes</taxon>
        <taxon>Micrococcales</taxon>
        <taxon>Dermacoccaceae</taxon>
        <taxon>Flexivirga</taxon>
    </lineage>
</organism>
<dbReference type="PANTHER" id="PTHR43537">
    <property type="entry name" value="TRANSCRIPTIONAL REGULATOR, GNTR FAMILY"/>
    <property type="match status" value="1"/>
</dbReference>
<dbReference type="RefSeq" id="WP_188836480.1">
    <property type="nucleotide sequence ID" value="NZ_BMHI01000002.1"/>
</dbReference>
<evidence type="ECO:0000256" key="1">
    <source>
        <dbReference type="ARBA" id="ARBA00023015"/>
    </source>
</evidence>
<dbReference type="Proteomes" id="UP000636793">
    <property type="component" value="Unassembled WGS sequence"/>
</dbReference>
<dbReference type="InterPro" id="IPR036390">
    <property type="entry name" value="WH_DNA-bd_sf"/>
</dbReference>
<dbReference type="CDD" id="cd07377">
    <property type="entry name" value="WHTH_GntR"/>
    <property type="match status" value="1"/>
</dbReference>
<keyword evidence="6" id="KW-1185">Reference proteome</keyword>
<dbReference type="SMART" id="SM00345">
    <property type="entry name" value="HTH_GNTR"/>
    <property type="match status" value="1"/>
</dbReference>
<dbReference type="PANTHER" id="PTHR43537:SF24">
    <property type="entry name" value="GLUCONATE OPERON TRANSCRIPTIONAL REPRESSOR"/>
    <property type="match status" value="1"/>
</dbReference>
<keyword evidence="3" id="KW-0804">Transcription</keyword>
<dbReference type="SUPFAM" id="SSF48008">
    <property type="entry name" value="GntR ligand-binding domain-like"/>
    <property type="match status" value="1"/>
</dbReference>
<dbReference type="Pfam" id="PF00392">
    <property type="entry name" value="GntR"/>
    <property type="match status" value="1"/>
</dbReference>
<keyword evidence="2" id="KW-0238">DNA-binding</keyword>
<dbReference type="SMART" id="SM00895">
    <property type="entry name" value="FCD"/>
    <property type="match status" value="1"/>
</dbReference>
<protein>
    <submittedName>
        <fullName evidence="5">GntR family transcriptional regulator</fullName>
    </submittedName>
</protein>
<evidence type="ECO:0000259" key="4">
    <source>
        <dbReference type="PROSITE" id="PS50949"/>
    </source>
</evidence>
<gene>
    <name evidence="5" type="ORF">GCM10011492_16670</name>
</gene>
<dbReference type="SUPFAM" id="SSF46785">
    <property type="entry name" value="Winged helix' DNA-binding domain"/>
    <property type="match status" value="1"/>
</dbReference>
<dbReference type="GO" id="GO:0003677">
    <property type="term" value="F:DNA binding"/>
    <property type="evidence" value="ECO:0007669"/>
    <property type="project" value="UniProtKB-KW"/>
</dbReference>